<evidence type="ECO:0000256" key="1">
    <source>
        <dbReference type="ARBA" id="ARBA00000213"/>
    </source>
</evidence>
<dbReference type="AlphaFoldDB" id="A0A1Y2K552"/>
<dbReference type="GO" id="GO:0006281">
    <property type="term" value="P:DNA repair"/>
    <property type="evidence" value="ECO:0007669"/>
    <property type="project" value="TreeGrafter"/>
</dbReference>
<evidence type="ECO:0000313" key="18">
    <source>
        <dbReference type="Proteomes" id="UP000194003"/>
    </source>
</evidence>
<dbReference type="GO" id="GO:0003677">
    <property type="term" value="F:DNA binding"/>
    <property type="evidence" value="ECO:0007669"/>
    <property type="project" value="UniProtKB-KW"/>
</dbReference>
<dbReference type="SMART" id="SM00436">
    <property type="entry name" value="TOP1Bc"/>
    <property type="match status" value="1"/>
</dbReference>
<dbReference type="InterPro" id="IPR013825">
    <property type="entry name" value="Topo_IA_cen_sub2"/>
</dbReference>
<evidence type="ECO:0000256" key="4">
    <source>
        <dbReference type="ARBA" id="ARBA00022723"/>
    </source>
</evidence>
<evidence type="ECO:0000256" key="10">
    <source>
        <dbReference type="ARBA" id="ARBA00030003"/>
    </source>
</evidence>
<feature type="domain" description="Toprim" evidence="15">
    <location>
        <begin position="1"/>
        <end position="67"/>
    </location>
</feature>
<evidence type="ECO:0000256" key="13">
    <source>
        <dbReference type="ARBA" id="ARBA00032877"/>
    </source>
</evidence>
<dbReference type="EC" id="5.6.2.1" evidence="3"/>
<evidence type="ECO:0000256" key="6">
    <source>
        <dbReference type="ARBA" id="ARBA00022833"/>
    </source>
</evidence>
<evidence type="ECO:0000256" key="3">
    <source>
        <dbReference type="ARBA" id="ARBA00012891"/>
    </source>
</evidence>
<dbReference type="Proteomes" id="UP000194003">
    <property type="component" value="Unassembled WGS sequence"/>
</dbReference>
<dbReference type="Gene3D" id="1.10.460.10">
    <property type="entry name" value="Topoisomerase I, domain 2"/>
    <property type="match status" value="1"/>
</dbReference>
<keyword evidence="18" id="KW-1185">Reference proteome</keyword>
<evidence type="ECO:0000256" key="9">
    <source>
        <dbReference type="ARBA" id="ARBA00023235"/>
    </source>
</evidence>
<dbReference type="Gene3D" id="3.40.50.140">
    <property type="match status" value="1"/>
</dbReference>
<keyword evidence="7" id="KW-0799">Topoisomerase</keyword>
<gene>
    <name evidence="17" type="ORF">MAIT1_05306</name>
</gene>
<dbReference type="InterPro" id="IPR013826">
    <property type="entry name" value="Topo_IA_cen_sub3"/>
</dbReference>
<comment type="catalytic activity">
    <reaction evidence="1">
        <text>ATP-independent breakage of single-stranded DNA, followed by passage and rejoining.</text>
        <dbReference type="EC" id="5.6.2.1"/>
    </reaction>
</comment>
<keyword evidence="4" id="KW-0479">Metal-binding</keyword>
<dbReference type="GO" id="GO:0006310">
    <property type="term" value="P:DNA recombination"/>
    <property type="evidence" value="ECO:0007669"/>
    <property type="project" value="TreeGrafter"/>
</dbReference>
<evidence type="ECO:0000256" key="8">
    <source>
        <dbReference type="ARBA" id="ARBA00023125"/>
    </source>
</evidence>
<dbReference type="InterPro" id="IPR013497">
    <property type="entry name" value="Topo_IA_cen"/>
</dbReference>
<evidence type="ECO:0000256" key="12">
    <source>
        <dbReference type="ARBA" id="ARBA00032235"/>
    </source>
</evidence>
<dbReference type="SMART" id="SM00437">
    <property type="entry name" value="TOP1Ac"/>
    <property type="match status" value="1"/>
</dbReference>
<dbReference type="GO" id="GO:0006265">
    <property type="term" value="P:DNA topological change"/>
    <property type="evidence" value="ECO:0007669"/>
    <property type="project" value="InterPro"/>
</dbReference>
<dbReference type="InterPro" id="IPR003601">
    <property type="entry name" value="Topo_IA_2"/>
</dbReference>
<comment type="caution">
    <text evidence="17">The sequence shown here is derived from an EMBL/GenBank/DDBJ whole genome shotgun (WGS) entry which is preliminary data.</text>
</comment>
<evidence type="ECO:0000256" key="7">
    <source>
        <dbReference type="ARBA" id="ARBA00023029"/>
    </source>
</evidence>
<dbReference type="NCBIfam" id="TIGR01056">
    <property type="entry name" value="topB"/>
    <property type="match status" value="1"/>
</dbReference>
<dbReference type="InterPro" id="IPR013498">
    <property type="entry name" value="Topo_IA_Znf"/>
</dbReference>
<evidence type="ECO:0000259" key="16">
    <source>
        <dbReference type="PROSITE" id="PS52039"/>
    </source>
</evidence>
<feature type="domain" description="Topo IA-type catalytic" evidence="16">
    <location>
        <begin position="84"/>
        <end position="535"/>
    </location>
</feature>
<evidence type="ECO:0000256" key="11">
    <source>
        <dbReference type="ARBA" id="ARBA00031985"/>
    </source>
</evidence>
<dbReference type="InterPro" id="IPR013824">
    <property type="entry name" value="Topo_IA_cen_sub1"/>
</dbReference>
<dbReference type="GO" id="GO:0043597">
    <property type="term" value="C:cytoplasmic replication fork"/>
    <property type="evidence" value="ECO:0007669"/>
    <property type="project" value="TreeGrafter"/>
</dbReference>
<dbReference type="InterPro" id="IPR000380">
    <property type="entry name" value="Topo_IA"/>
</dbReference>
<dbReference type="InterPro" id="IPR003602">
    <property type="entry name" value="Topo_IA_DNA-bd_dom"/>
</dbReference>
<dbReference type="SUPFAM" id="SSF57783">
    <property type="entry name" value="Zinc beta-ribbon"/>
    <property type="match status" value="1"/>
</dbReference>
<keyword evidence="9 17" id="KW-0413">Isomerase</keyword>
<evidence type="ECO:0000259" key="15">
    <source>
        <dbReference type="PROSITE" id="PS50880"/>
    </source>
</evidence>
<dbReference type="EMBL" id="LVJN01000019">
    <property type="protein sequence ID" value="OSM04455.1"/>
    <property type="molecule type" value="Genomic_DNA"/>
</dbReference>
<feature type="region of interest" description="Disordered" evidence="14">
    <location>
        <begin position="371"/>
        <end position="394"/>
    </location>
</feature>
<evidence type="ECO:0000313" key="17">
    <source>
        <dbReference type="EMBL" id="OSM04455.1"/>
    </source>
</evidence>
<dbReference type="Gene3D" id="2.70.20.10">
    <property type="entry name" value="Topoisomerase I, domain 3"/>
    <property type="match status" value="1"/>
</dbReference>
<keyword evidence="5" id="KW-0863">Zinc-finger</keyword>
<keyword evidence="6" id="KW-0862">Zinc</keyword>
<name>A0A1Y2K552_9PROT</name>
<dbReference type="PROSITE" id="PS52039">
    <property type="entry name" value="TOPO_IA_2"/>
    <property type="match status" value="1"/>
</dbReference>
<evidence type="ECO:0000256" key="14">
    <source>
        <dbReference type="SAM" id="MobiDB-lite"/>
    </source>
</evidence>
<dbReference type="InterPro" id="IPR023405">
    <property type="entry name" value="Topo_IA_core_domain"/>
</dbReference>
<dbReference type="FunFam" id="1.10.290.10:FF:000004">
    <property type="entry name" value="DNA topoisomerase 3"/>
    <property type="match status" value="1"/>
</dbReference>
<comment type="similarity">
    <text evidence="2">Belongs to the type IA topoisomerase family.</text>
</comment>
<organism evidence="17 18">
    <name type="scientific">Magnetofaba australis IT-1</name>
    <dbReference type="NCBI Taxonomy" id="1434232"/>
    <lineage>
        <taxon>Bacteria</taxon>
        <taxon>Pseudomonadati</taxon>
        <taxon>Pseudomonadota</taxon>
        <taxon>Magnetococcia</taxon>
        <taxon>Magnetococcales</taxon>
        <taxon>Magnetococcaceae</taxon>
        <taxon>Magnetofaba</taxon>
    </lineage>
</organism>
<dbReference type="STRING" id="1434232.MAIT1_05306"/>
<protein>
    <recommendedName>
        <fullName evidence="3">DNA topoisomerase</fullName>
        <ecNumber evidence="3">5.6.2.1</ecNumber>
    </recommendedName>
    <alternativeName>
        <fullName evidence="13">Omega-protein</fullName>
    </alternativeName>
    <alternativeName>
        <fullName evidence="12">Relaxing enzyme</fullName>
    </alternativeName>
    <alternativeName>
        <fullName evidence="10">Swivelase</fullName>
    </alternativeName>
    <alternativeName>
        <fullName evidence="11">Untwisting enzyme</fullName>
    </alternativeName>
</protein>
<dbReference type="GO" id="GO:0008270">
    <property type="term" value="F:zinc ion binding"/>
    <property type="evidence" value="ECO:0007669"/>
    <property type="project" value="UniProtKB-KW"/>
</dbReference>
<evidence type="ECO:0000256" key="5">
    <source>
        <dbReference type="ARBA" id="ARBA00022771"/>
    </source>
</evidence>
<sequence>MTPDVWKLELTKRGGKQFKVIKELLKGASEVVLATDADREGETIGREVLERCRYRGKVSRLWLSALDDASIRKALSALRPGQQTEPLYQAGLGRARADWLVGMNLTRAYTIIGRQGGYDGVLSVGRVQTPTLKLVVDRDRQIENFKPVDYFDVTALHRVASGAFNAKWIPQKQHADDEGRCLDRAVAESVIQKVQGQVGKVTKAETKRVKEPPPLPLELSTLQQEASRRWSMSAKKTLEVAQSLYEKRKAVTYPRTDCRFLPTEQFKDASKVLQAMAASDPSITSLVQNANPKLRSKAWNDKKITAHHAIIPTAAKVKIESLSREESLLYDLIRRHYLAQFFPPFEYDATIIDTLVCEEAFRATGRVEKAPGWKQALGQPQKEAKSTDNEDLQSLPSVQVGEDVRIEKAELTAKQTKPPNRYTEGTLIQAMKSVGKLVEDPRLRKILRETSGIGTEATRASIIETLLKRQLLANEGKKHLISSPAARALVDALPHSVTDPATTAVWEQTLDDIANGSSSLDEFLGKSELWLNKLIGNVKKRQEMGINPFHNLPELAIATRSRRLSSRRAAGAGARRGSRKANAAMVDPSRACTQCGSAMVRRKSKHGEFWGCSAYPKCRHTMPIA</sequence>
<dbReference type="InterPro" id="IPR006171">
    <property type="entry name" value="TOPRIM_dom"/>
</dbReference>
<dbReference type="InterPro" id="IPR023406">
    <property type="entry name" value="Topo_IA_AS"/>
</dbReference>
<dbReference type="PROSITE" id="PS00396">
    <property type="entry name" value="TOPO_IA_1"/>
    <property type="match status" value="1"/>
</dbReference>
<dbReference type="PRINTS" id="PR00417">
    <property type="entry name" value="PRTPISMRASEI"/>
</dbReference>
<dbReference type="InterPro" id="IPR005738">
    <property type="entry name" value="TopoIII"/>
</dbReference>
<keyword evidence="8" id="KW-0238">DNA-binding</keyword>
<dbReference type="PANTHER" id="PTHR11390:SF21">
    <property type="entry name" value="DNA TOPOISOMERASE 3-ALPHA"/>
    <property type="match status" value="1"/>
</dbReference>
<dbReference type="Gene3D" id="1.10.290.10">
    <property type="entry name" value="Topoisomerase I, domain 4"/>
    <property type="match status" value="1"/>
</dbReference>
<dbReference type="GO" id="GO:0003917">
    <property type="term" value="F:DNA topoisomerase type I (single strand cut, ATP-independent) activity"/>
    <property type="evidence" value="ECO:0007669"/>
    <property type="project" value="UniProtKB-EC"/>
</dbReference>
<proteinExistence type="inferred from homology"/>
<dbReference type="Gene3D" id="3.30.65.10">
    <property type="entry name" value="Bacterial Topoisomerase I, domain 1"/>
    <property type="match status" value="1"/>
</dbReference>
<dbReference type="Pfam" id="PF01131">
    <property type="entry name" value="Topoisom_bac"/>
    <property type="match status" value="1"/>
</dbReference>
<dbReference type="Pfam" id="PF01751">
    <property type="entry name" value="Toprim"/>
    <property type="match status" value="1"/>
</dbReference>
<accession>A0A1Y2K552</accession>
<dbReference type="NCBIfam" id="NF005829">
    <property type="entry name" value="PRK07726.1"/>
    <property type="match status" value="1"/>
</dbReference>
<evidence type="ECO:0000256" key="2">
    <source>
        <dbReference type="ARBA" id="ARBA00009446"/>
    </source>
</evidence>
<dbReference type="PROSITE" id="PS50880">
    <property type="entry name" value="TOPRIM"/>
    <property type="match status" value="1"/>
</dbReference>
<dbReference type="Pfam" id="PF01396">
    <property type="entry name" value="Zn_ribbon_Top1"/>
    <property type="match status" value="1"/>
</dbReference>
<dbReference type="PANTHER" id="PTHR11390">
    <property type="entry name" value="PROKARYOTIC DNA TOPOISOMERASE"/>
    <property type="match status" value="1"/>
</dbReference>
<reference evidence="17 18" key="1">
    <citation type="journal article" date="2016" name="BMC Genomics">
        <title>Combined genomic and structural analyses of a cultured magnetotactic bacterium reveals its niche adaptation to a dynamic environment.</title>
        <authorList>
            <person name="Araujo A.C."/>
            <person name="Morillo V."/>
            <person name="Cypriano J."/>
            <person name="Teixeira L.C."/>
            <person name="Leao P."/>
            <person name="Lyra S."/>
            <person name="Almeida L.G."/>
            <person name="Bazylinski D.A."/>
            <person name="Vasconcellos A.T."/>
            <person name="Abreu F."/>
            <person name="Lins U."/>
        </authorList>
    </citation>
    <scope>NUCLEOTIDE SEQUENCE [LARGE SCALE GENOMIC DNA]</scope>
    <source>
        <strain evidence="17 18">IT-1</strain>
    </source>
</reference>
<dbReference type="SUPFAM" id="SSF56712">
    <property type="entry name" value="Prokaryotic type I DNA topoisomerase"/>
    <property type="match status" value="1"/>
</dbReference>
<dbReference type="CDD" id="cd00186">
    <property type="entry name" value="TOP1Ac"/>
    <property type="match status" value="1"/>
</dbReference>